<sequence>MRKEKIVGRLERFKPRFGVLQTRVERDRTKYTRKVKHRNQEISGDPRGKLWVFLADFASMQAHVRLRDWKH</sequence>
<reference evidence="1 2" key="1">
    <citation type="journal article" date="2009" name="J. Bacteriol.">
        <title>Draft genome sequence of the extremely acidophilic bacterium Acidithiobacillus caldus ATCC 51756 reveals metabolic versatility in the genus Acidithiobacillus.</title>
        <authorList>
            <person name="Valdes J."/>
            <person name="Quatrini R."/>
            <person name="Hallberg K."/>
            <person name="Dopson M."/>
            <person name="Valenzuela P.D."/>
            <person name="Holmes D.S."/>
        </authorList>
    </citation>
    <scope>NUCLEOTIDE SEQUENCE [LARGE SCALE GENOMIC DNA]</scope>
    <source>
        <strain evidence="2">ATCC 51756 / DSM 8584 / KU</strain>
    </source>
</reference>
<evidence type="ECO:0000313" key="1">
    <source>
        <dbReference type="EMBL" id="AIA55637.1"/>
    </source>
</evidence>
<protein>
    <submittedName>
        <fullName evidence="1">Uncharacterized protein</fullName>
    </submittedName>
</protein>
<organism evidence="1 2">
    <name type="scientific">Acidithiobacillus caldus (strain ATCC 51756 / DSM 8584 / KU)</name>
    <dbReference type="NCBI Taxonomy" id="637389"/>
    <lineage>
        <taxon>Bacteria</taxon>
        <taxon>Pseudomonadati</taxon>
        <taxon>Pseudomonadota</taxon>
        <taxon>Acidithiobacillia</taxon>
        <taxon>Acidithiobacillales</taxon>
        <taxon>Acidithiobacillaceae</taxon>
        <taxon>Acidithiobacillus</taxon>
    </lineage>
</organism>
<dbReference type="Proteomes" id="UP000005522">
    <property type="component" value="Chromosome"/>
</dbReference>
<evidence type="ECO:0000313" key="2">
    <source>
        <dbReference type="Proteomes" id="UP000005522"/>
    </source>
</evidence>
<dbReference type="EMBL" id="CP005986">
    <property type="protein sequence ID" value="AIA55637.1"/>
    <property type="molecule type" value="Genomic_DNA"/>
</dbReference>
<dbReference type="AlphaFoldDB" id="A0A060A0E7"/>
<accession>A0A060A0E7</accession>
<name>A0A060A0E7_ACICK</name>
<dbReference type="HOGENOM" id="CLU_2730720_0_0_6"/>
<gene>
    <name evidence="1" type="ORF">Acaty_c1778</name>
</gene>
<dbReference type="KEGG" id="acz:Acaty_c1778"/>
<proteinExistence type="predicted"/>